<sequence>MSEEPLRAGVIGVGSMGQNHARVYDEIRPTTLAGVFDVDDGRAETVAREHGTAAMSLPDLFEAVDVVSVAVPTEYHFEMAREAIEHGVDVLVEKPFVATPDEGEELLALAERAGVTVQVGHIERFNPAVVALREFVDDLDVISVSAERLGPPLEREIDDSVVMDLMIHDVDIVLDLVEGELASIDAVGTEEGRYASANLAFDSGVVGHLTASRVTQEKVRGLTISARDCRVKVDYIDQTVEIHRASAPEYLREEGNVHFRHENLVERVTVDRREPLKEELRSFADAAANGTEPVVTGEDGLRVLEATSTIDRDATRSRLERAGVPVNARSD</sequence>
<dbReference type="RefSeq" id="WP_179266978.1">
    <property type="nucleotide sequence ID" value="NZ_CP058579.1"/>
</dbReference>
<name>A0A7D5L8H0_9EURY</name>
<evidence type="ECO:0000259" key="1">
    <source>
        <dbReference type="Pfam" id="PF01408"/>
    </source>
</evidence>
<accession>A0A7D5L8H0</accession>
<evidence type="ECO:0000313" key="3">
    <source>
        <dbReference type="EMBL" id="QLG60392.1"/>
    </source>
</evidence>
<gene>
    <name evidence="3" type="ORF">HUG12_00940</name>
</gene>
<evidence type="ECO:0000313" key="4">
    <source>
        <dbReference type="Proteomes" id="UP000509626"/>
    </source>
</evidence>
<dbReference type="Proteomes" id="UP000509626">
    <property type="component" value="Chromosome"/>
</dbReference>
<dbReference type="AlphaFoldDB" id="A0A7D5L8H0"/>
<dbReference type="PANTHER" id="PTHR43377">
    <property type="entry name" value="BILIVERDIN REDUCTASE A"/>
    <property type="match status" value="1"/>
</dbReference>
<dbReference type="GeneID" id="56035981"/>
<reference evidence="3 4" key="1">
    <citation type="submission" date="2020-06" db="EMBL/GenBank/DDBJ databases">
        <title>NJ-3-1, isolated from saline soil.</title>
        <authorList>
            <person name="Cui H.L."/>
            <person name="Shi X."/>
        </authorList>
    </citation>
    <scope>NUCLEOTIDE SEQUENCE [LARGE SCALE GENOMIC DNA]</scope>
    <source>
        <strain evidence="3 4">NJ-3-1</strain>
    </source>
</reference>
<dbReference type="Gene3D" id="3.40.50.720">
    <property type="entry name" value="NAD(P)-binding Rossmann-like Domain"/>
    <property type="match status" value="1"/>
</dbReference>
<dbReference type="SUPFAM" id="SSF51735">
    <property type="entry name" value="NAD(P)-binding Rossmann-fold domains"/>
    <property type="match status" value="1"/>
</dbReference>
<dbReference type="Pfam" id="PF01408">
    <property type="entry name" value="GFO_IDH_MocA"/>
    <property type="match status" value="1"/>
</dbReference>
<dbReference type="InterPro" id="IPR055170">
    <property type="entry name" value="GFO_IDH_MocA-like_dom"/>
</dbReference>
<keyword evidence="4" id="KW-1185">Reference proteome</keyword>
<dbReference type="InterPro" id="IPR036291">
    <property type="entry name" value="NAD(P)-bd_dom_sf"/>
</dbReference>
<dbReference type="Gene3D" id="3.30.360.10">
    <property type="entry name" value="Dihydrodipicolinate Reductase, domain 2"/>
    <property type="match status" value="1"/>
</dbReference>
<dbReference type="SUPFAM" id="SSF55347">
    <property type="entry name" value="Glyceraldehyde-3-phosphate dehydrogenase-like, C-terminal domain"/>
    <property type="match status" value="1"/>
</dbReference>
<dbReference type="GO" id="GO:0000166">
    <property type="term" value="F:nucleotide binding"/>
    <property type="evidence" value="ECO:0007669"/>
    <property type="project" value="InterPro"/>
</dbReference>
<feature type="domain" description="Gfo/Idh/MocA-like oxidoreductase N-terminal" evidence="1">
    <location>
        <begin position="6"/>
        <end position="121"/>
    </location>
</feature>
<organism evidence="3 4">
    <name type="scientific">Halorarum salinum</name>
    <dbReference type="NCBI Taxonomy" id="2743089"/>
    <lineage>
        <taxon>Archaea</taxon>
        <taxon>Methanobacteriati</taxon>
        <taxon>Methanobacteriota</taxon>
        <taxon>Stenosarchaea group</taxon>
        <taxon>Halobacteria</taxon>
        <taxon>Halobacteriales</taxon>
        <taxon>Haloferacaceae</taxon>
        <taxon>Halorarum</taxon>
    </lineage>
</organism>
<protein>
    <submittedName>
        <fullName evidence="3">Gfo/Idh/MocA family oxidoreductase</fullName>
    </submittedName>
</protein>
<dbReference type="InterPro" id="IPR051450">
    <property type="entry name" value="Gfo/Idh/MocA_Oxidoreductases"/>
</dbReference>
<dbReference type="InterPro" id="IPR000683">
    <property type="entry name" value="Gfo/Idh/MocA-like_OxRdtase_N"/>
</dbReference>
<dbReference type="PANTHER" id="PTHR43377:SF1">
    <property type="entry name" value="BILIVERDIN REDUCTASE A"/>
    <property type="match status" value="1"/>
</dbReference>
<dbReference type="KEGG" id="halu:HUG12_00940"/>
<dbReference type="EMBL" id="CP058579">
    <property type="protein sequence ID" value="QLG60392.1"/>
    <property type="molecule type" value="Genomic_DNA"/>
</dbReference>
<evidence type="ECO:0000259" key="2">
    <source>
        <dbReference type="Pfam" id="PF22725"/>
    </source>
</evidence>
<feature type="domain" description="GFO/IDH/MocA-like oxidoreductase" evidence="2">
    <location>
        <begin position="156"/>
        <end position="218"/>
    </location>
</feature>
<dbReference type="OrthoDB" id="25239at2157"/>
<proteinExistence type="predicted"/>
<dbReference type="Pfam" id="PF22725">
    <property type="entry name" value="GFO_IDH_MocA_C3"/>
    <property type="match status" value="1"/>
</dbReference>